<keyword evidence="1" id="KW-0175">Coiled coil</keyword>
<accession>A0A1I0VXZ4</accession>
<dbReference type="OrthoDB" id="1707934at2"/>
<evidence type="ECO:0000256" key="1">
    <source>
        <dbReference type="SAM" id="Coils"/>
    </source>
</evidence>
<organism evidence="2 3">
    <name type="scientific">Clostridium frigidicarnis</name>
    <dbReference type="NCBI Taxonomy" id="84698"/>
    <lineage>
        <taxon>Bacteria</taxon>
        <taxon>Bacillati</taxon>
        <taxon>Bacillota</taxon>
        <taxon>Clostridia</taxon>
        <taxon>Eubacteriales</taxon>
        <taxon>Clostridiaceae</taxon>
        <taxon>Clostridium</taxon>
    </lineage>
</organism>
<protein>
    <submittedName>
        <fullName evidence="2">Uncharacterized protein</fullName>
    </submittedName>
</protein>
<evidence type="ECO:0000313" key="2">
    <source>
        <dbReference type="EMBL" id="SFA81144.1"/>
    </source>
</evidence>
<dbReference type="EMBL" id="FOKI01000003">
    <property type="protein sequence ID" value="SFA81144.1"/>
    <property type="molecule type" value="Genomic_DNA"/>
</dbReference>
<feature type="coiled-coil region" evidence="1">
    <location>
        <begin position="2"/>
        <end position="36"/>
    </location>
</feature>
<dbReference type="RefSeq" id="WP_090038657.1">
    <property type="nucleotide sequence ID" value="NZ_FOKI01000003.1"/>
</dbReference>
<dbReference type="Gene3D" id="1.20.5.190">
    <property type="match status" value="1"/>
</dbReference>
<dbReference type="Proteomes" id="UP000198619">
    <property type="component" value="Unassembled WGS sequence"/>
</dbReference>
<dbReference type="AlphaFoldDB" id="A0A1I0VXZ4"/>
<proteinExistence type="predicted"/>
<evidence type="ECO:0000313" key="3">
    <source>
        <dbReference type="Proteomes" id="UP000198619"/>
    </source>
</evidence>
<gene>
    <name evidence="2" type="ORF">SAMN04488528_1003110</name>
</gene>
<sequence>MEKEILQLLQNMNDNINDLKKDVSGMKLDISDLKSDVTNFKKDQDRIEVELDSEFDKNDEFKQFRIEMNKKLIV</sequence>
<keyword evidence="3" id="KW-1185">Reference proteome</keyword>
<name>A0A1I0VXZ4_9CLOT</name>
<reference evidence="2 3" key="1">
    <citation type="submission" date="2016-10" db="EMBL/GenBank/DDBJ databases">
        <authorList>
            <person name="de Groot N.N."/>
        </authorList>
    </citation>
    <scope>NUCLEOTIDE SEQUENCE [LARGE SCALE GENOMIC DNA]</scope>
    <source>
        <strain evidence="2 3">DSM 12271</strain>
    </source>
</reference>